<evidence type="ECO:0000256" key="2">
    <source>
        <dbReference type="HAMAP-Rule" id="MF_01477"/>
    </source>
</evidence>
<dbReference type="EMBL" id="CP073041">
    <property type="protein sequence ID" value="UXE63496.1"/>
    <property type="molecule type" value="Genomic_DNA"/>
</dbReference>
<comment type="subcellular location">
    <subcellularLocation>
        <location evidence="2">Cytoplasm</location>
    </subcellularLocation>
</comment>
<sequence>MTYQHLVTSSVLTAQPPLLSTEQLVWTITQAADDRKAADMVVLKVVDVSYLADYFVIVSGFSRAQVRAIADSIEKVLEENYQRLPLQTEGKREGNWVLQDYGEVIVHIFLPEEREFYNLEAFWGHAQQIFLPELATTLGIAENIAEK</sequence>
<dbReference type="Gene3D" id="3.30.460.10">
    <property type="entry name" value="Beta Polymerase, domain 2"/>
    <property type="match status" value="1"/>
</dbReference>
<dbReference type="GO" id="GO:0043023">
    <property type="term" value="F:ribosomal large subunit binding"/>
    <property type="evidence" value="ECO:0007669"/>
    <property type="project" value="TreeGrafter"/>
</dbReference>
<organism evidence="3">
    <name type="scientific">Woronichinia naegeliana WA131</name>
    <dbReference type="NCBI Taxonomy" id="2824559"/>
    <lineage>
        <taxon>Bacteria</taxon>
        <taxon>Bacillati</taxon>
        <taxon>Cyanobacteriota</taxon>
        <taxon>Cyanophyceae</taxon>
        <taxon>Synechococcales</taxon>
        <taxon>Coelosphaeriaceae</taxon>
        <taxon>Woronichinia</taxon>
    </lineage>
</organism>
<dbReference type="Proteomes" id="UP001065613">
    <property type="component" value="Chromosome"/>
</dbReference>
<comment type="function">
    <text evidence="2">Functions as a ribosomal silencing factor. Interacts with ribosomal protein uL14 (rplN), blocking formation of intersubunit bridge B8. Prevents association of the 30S and 50S ribosomal subunits and the formation of functional ribosomes, thus repressing translation.</text>
</comment>
<gene>
    <name evidence="2 3" type="primary">rsfS</name>
    <name evidence="3" type="ORF">KA717_13250</name>
</gene>
<comment type="similarity">
    <text evidence="1 2">Belongs to the Iojap/RsfS family.</text>
</comment>
<dbReference type="KEGG" id="wna:KA717_13250"/>
<dbReference type="PANTHER" id="PTHR21043:SF0">
    <property type="entry name" value="MITOCHONDRIAL ASSEMBLY OF RIBOSOMAL LARGE SUBUNIT PROTEIN 1"/>
    <property type="match status" value="1"/>
</dbReference>
<dbReference type="InterPro" id="IPR043519">
    <property type="entry name" value="NT_sf"/>
</dbReference>
<evidence type="ECO:0000256" key="1">
    <source>
        <dbReference type="ARBA" id="ARBA00010574"/>
    </source>
</evidence>
<accession>A0A977L0U6</accession>
<dbReference type="GO" id="GO:0042256">
    <property type="term" value="P:cytosolic ribosome assembly"/>
    <property type="evidence" value="ECO:0007669"/>
    <property type="project" value="UniProtKB-UniRule"/>
</dbReference>
<dbReference type="InterPro" id="IPR004394">
    <property type="entry name" value="Iojap/RsfS/C7orf30"/>
</dbReference>
<dbReference type="AlphaFoldDB" id="A0A977L0U6"/>
<evidence type="ECO:0000313" key="3">
    <source>
        <dbReference type="EMBL" id="UXE63496.1"/>
    </source>
</evidence>
<keyword evidence="2" id="KW-0810">Translation regulation</keyword>
<keyword evidence="2" id="KW-0678">Repressor</keyword>
<keyword evidence="2" id="KW-0963">Cytoplasm</keyword>
<reference evidence="3" key="1">
    <citation type="submission" date="2021-04" db="EMBL/GenBank/DDBJ databases">
        <title>Genome sequence of Woronichinia naegeliana from Washington state freshwater lake bloom.</title>
        <authorList>
            <person name="Dreher T.W."/>
        </authorList>
    </citation>
    <scope>NUCLEOTIDE SEQUENCE</scope>
    <source>
        <strain evidence="3">WA131</strain>
    </source>
</reference>
<protein>
    <recommendedName>
        <fullName evidence="2">Ribosomal silencing factor RsfS</fullName>
    </recommendedName>
</protein>
<dbReference type="NCBIfam" id="TIGR00090">
    <property type="entry name" value="rsfS_iojap_ybeB"/>
    <property type="match status" value="1"/>
</dbReference>
<dbReference type="SUPFAM" id="SSF81301">
    <property type="entry name" value="Nucleotidyltransferase"/>
    <property type="match status" value="1"/>
</dbReference>
<name>A0A977L0U6_9CYAN</name>
<dbReference type="HAMAP" id="MF_01477">
    <property type="entry name" value="Iojap_RsfS"/>
    <property type="match status" value="1"/>
</dbReference>
<dbReference type="GO" id="GO:0017148">
    <property type="term" value="P:negative regulation of translation"/>
    <property type="evidence" value="ECO:0007669"/>
    <property type="project" value="UniProtKB-UniRule"/>
</dbReference>
<dbReference type="Pfam" id="PF02410">
    <property type="entry name" value="RsfS"/>
    <property type="match status" value="1"/>
</dbReference>
<proteinExistence type="inferred from homology"/>
<dbReference type="GO" id="GO:0090071">
    <property type="term" value="P:negative regulation of ribosome biogenesis"/>
    <property type="evidence" value="ECO:0007669"/>
    <property type="project" value="UniProtKB-UniRule"/>
</dbReference>
<dbReference type="PANTHER" id="PTHR21043">
    <property type="entry name" value="IOJAP SUPERFAMILY ORTHOLOG"/>
    <property type="match status" value="1"/>
</dbReference>
<comment type="subunit">
    <text evidence="2">Interacts with ribosomal protein uL14 (rplN).</text>
</comment>
<dbReference type="GO" id="GO:0005737">
    <property type="term" value="C:cytoplasm"/>
    <property type="evidence" value="ECO:0007669"/>
    <property type="project" value="UniProtKB-SubCell"/>
</dbReference>